<sequence length="142" mass="16424">MDSVHKLKVSFHGNKKCYLVYHSIVNCECEICEEWTRYEVIEYPDNRYSYGAIPLESAGQVRTFDICQNQELRIKLVPWSRRNNSQLNEDTLVVMGCNRSTILKDSLKVDGEVCGVSLEKFLPEDALAKAFGRTLDRRMINQ</sequence>
<gene>
    <name evidence="1" type="ORF">EMPS_00752</name>
</gene>
<name>A0A9P3H1I8_9FUNG</name>
<keyword evidence="2" id="KW-1185">Reference proteome</keyword>
<evidence type="ECO:0000313" key="1">
    <source>
        <dbReference type="EMBL" id="GJJ68406.1"/>
    </source>
</evidence>
<dbReference type="EMBL" id="BQFW01000001">
    <property type="protein sequence ID" value="GJJ68406.1"/>
    <property type="molecule type" value="Genomic_DNA"/>
</dbReference>
<protein>
    <submittedName>
        <fullName evidence="1">Uncharacterized protein</fullName>
    </submittedName>
</protein>
<dbReference type="AlphaFoldDB" id="A0A9P3H1I8"/>
<reference evidence="1" key="2">
    <citation type="journal article" date="2022" name="Microbiol. Resour. Announc.">
        <title>Whole-Genome Sequence of Entomortierella parvispora E1425, a Mucoromycotan Fungus Associated with Burkholderiaceae-Related Endosymbiotic Bacteria.</title>
        <authorList>
            <person name="Herlambang A."/>
            <person name="Guo Y."/>
            <person name="Takashima Y."/>
            <person name="Narisawa K."/>
            <person name="Ohta H."/>
            <person name="Nishizawa T."/>
        </authorList>
    </citation>
    <scope>NUCLEOTIDE SEQUENCE</scope>
    <source>
        <strain evidence="1">E1425</strain>
    </source>
</reference>
<organism evidence="1 2">
    <name type="scientific">Entomortierella parvispora</name>
    <dbReference type="NCBI Taxonomy" id="205924"/>
    <lineage>
        <taxon>Eukaryota</taxon>
        <taxon>Fungi</taxon>
        <taxon>Fungi incertae sedis</taxon>
        <taxon>Mucoromycota</taxon>
        <taxon>Mortierellomycotina</taxon>
        <taxon>Mortierellomycetes</taxon>
        <taxon>Mortierellales</taxon>
        <taxon>Mortierellaceae</taxon>
        <taxon>Entomortierella</taxon>
    </lineage>
</organism>
<comment type="caution">
    <text evidence="1">The sequence shown here is derived from an EMBL/GenBank/DDBJ whole genome shotgun (WGS) entry which is preliminary data.</text>
</comment>
<dbReference type="Proteomes" id="UP000827284">
    <property type="component" value="Unassembled WGS sequence"/>
</dbReference>
<accession>A0A9P3H1I8</accession>
<reference evidence="1" key="1">
    <citation type="submission" date="2021-11" db="EMBL/GenBank/DDBJ databases">
        <authorList>
            <person name="Herlambang A."/>
            <person name="Guo Y."/>
            <person name="Takashima Y."/>
            <person name="Nishizawa T."/>
        </authorList>
    </citation>
    <scope>NUCLEOTIDE SEQUENCE</scope>
    <source>
        <strain evidence="1">E1425</strain>
    </source>
</reference>
<proteinExistence type="predicted"/>
<dbReference type="OrthoDB" id="2428176at2759"/>
<evidence type="ECO:0000313" key="2">
    <source>
        <dbReference type="Proteomes" id="UP000827284"/>
    </source>
</evidence>